<name>A0A9D9N2T9_9SPIR</name>
<keyword evidence="1" id="KW-1133">Transmembrane helix</keyword>
<accession>A0A9D9N2T9</accession>
<dbReference type="AlphaFoldDB" id="A0A9D9N2T9"/>
<dbReference type="Pfam" id="PF02517">
    <property type="entry name" value="Rce1-like"/>
    <property type="match status" value="1"/>
</dbReference>
<organism evidence="3 4">
    <name type="scientific">Candidatus Gallitreponema excrementavium</name>
    <dbReference type="NCBI Taxonomy" id="2840840"/>
    <lineage>
        <taxon>Bacteria</taxon>
        <taxon>Pseudomonadati</taxon>
        <taxon>Spirochaetota</taxon>
        <taxon>Spirochaetia</taxon>
        <taxon>Spirochaetales</taxon>
        <taxon>Candidatus Gallitreponema</taxon>
    </lineage>
</organism>
<evidence type="ECO:0000313" key="4">
    <source>
        <dbReference type="Proteomes" id="UP000823638"/>
    </source>
</evidence>
<feature type="transmembrane region" description="Helical" evidence="1">
    <location>
        <begin position="35"/>
        <end position="55"/>
    </location>
</feature>
<dbReference type="GO" id="GO:0008237">
    <property type="term" value="F:metallopeptidase activity"/>
    <property type="evidence" value="ECO:0007669"/>
    <property type="project" value="UniProtKB-KW"/>
</dbReference>
<reference evidence="3" key="2">
    <citation type="journal article" date="2021" name="PeerJ">
        <title>Extensive microbial diversity within the chicken gut microbiome revealed by metagenomics and culture.</title>
        <authorList>
            <person name="Gilroy R."/>
            <person name="Ravi A."/>
            <person name="Getino M."/>
            <person name="Pursley I."/>
            <person name="Horton D.L."/>
            <person name="Alikhan N.F."/>
            <person name="Baker D."/>
            <person name="Gharbi K."/>
            <person name="Hall N."/>
            <person name="Watson M."/>
            <person name="Adriaenssens E.M."/>
            <person name="Foster-Nyarko E."/>
            <person name="Jarju S."/>
            <person name="Secka A."/>
            <person name="Antonio M."/>
            <person name="Oren A."/>
            <person name="Chaudhuri R.R."/>
            <person name="La Ragione R."/>
            <person name="Hildebrand F."/>
            <person name="Pallen M.J."/>
        </authorList>
    </citation>
    <scope>NUCLEOTIDE SEQUENCE</scope>
    <source>
        <strain evidence="3">10532</strain>
    </source>
</reference>
<evidence type="ECO:0000313" key="3">
    <source>
        <dbReference type="EMBL" id="MBO8458105.1"/>
    </source>
</evidence>
<keyword evidence="1" id="KW-0812">Transmembrane</keyword>
<feature type="transmembrane region" description="Helical" evidence="1">
    <location>
        <begin position="142"/>
        <end position="160"/>
    </location>
</feature>
<dbReference type="InterPro" id="IPR003675">
    <property type="entry name" value="Rce1/LyrA-like_dom"/>
</dbReference>
<feature type="transmembrane region" description="Helical" evidence="1">
    <location>
        <begin position="106"/>
        <end position="127"/>
    </location>
</feature>
<reference evidence="3" key="1">
    <citation type="submission" date="2020-10" db="EMBL/GenBank/DDBJ databases">
        <authorList>
            <person name="Gilroy R."/>
        </authorList>
    </citation>
    <scope>NUCLEOTIDE SEQUENCE</scope>
    <source>
        <strain evidence="3">10532</strain>
    </source>
</reference>
<sequence length="267" mass="30028">MDGKTALPKKIITALLFTMVPQQLMLFLTRDLDNPWSFTFISFAAFCLCFLVIKITGRPENLSAKATGFSLAFSKGWYILTAGLIFAVLNFLSIDFTHSPSFQKTAAFFIETIFVALFEEMLFRWIIQNYITEDYEKRQKNILGGLCLAAGIFASVHFLNLAGRPYFILGTFTQVVYTFCLGLLIGTVYWASKNIRVCFLLHYLFNVLGNYGSLFGDITPSPAGAEDINILSSAIQLVIMLPSIPIAYGIYKRTGKKNLQNYNNPDF</sequence>
<keyword evidence="3" id="KW-0645">Protease</keyword>
<keyword evidence="1" id="KW-0472">Membrane</keyword>
<keyword evidence="3" id="KW-0378">Hydrolase</keyword>
<dbReference type="EMBL" id="JADIMM010000088">
    <property type="protein sequence ID" value="MBO8458105.1"/>
    <property type="molecule type" value="Genomic_DNA"/>
</dbReference>
<keyword evidence="3" id="KW-0482">Metalloprotease</keyword>
<dbReference type="Proteomes" id="UP000823638">
    <property type="component" value="Unassembled WGS sequence"/>
</dbReference>
<dbReference type="GO" id="GO:0080120">
    <property type="term" value="P:CAAX-box protein maturation"/>
    <property type="evidence" value="ECO:0007669"/>
    <property type="project" value="UniProtKB-ARBA"/>
</dbReference>
<proteinExistence type="predicted"/>
<protein>
    <submittedName>
        <fullName evidence="3">CPBP family intramembrane metalloprotease</fullName>
    </submittedName>
</protein>
<feature type="transmembrane region" description="Helical" evidence="1">
    <location>
        <begin position="166"/>
        <end position="190"/>
    </location>
</feature>
<evidence type="ECO:0000259" key="2">
    <source>
        <dbReference type="Pfam" id="PF02517"/>
    </source>
</evidence>
<dbReference type="GO" id="GO:0004175">
    <property type="term" value="F:endopeptidase activity"/>
    <property type="evidence" value="ECO:0007669"/>
    <property type="project" value="UniProtKB-ARBA"/>
</dbReference>
<evidence type="ECO:0000256" key="1">
    <source>
        <dbReference type="SAM" id="Phobius"/>
    </source>
</evidence>
<feature type="domain" description="CAAX prenyl protease 2/Lysostaphin resistance protein A-like" evidence="2">
    <location>
        <begin position="105"/>
        <end position="208"/>
    </location>
</feature>
<comment type="caution">
    <text evidence="3">The sequence shown here is derived from an EMBL/GenBank/DDBJ whole genome shotgun (WGS) entry which is preliminary data.</text>
</comment>
<gene>
    <name evidence="3" type="ORF">IAA81_07745</name>
</gene>
<feature type="transmembrane region" description="Helical" evidence="1">
    <location>
        <begin position="76"/>
        <end position="94"/>
    </location>
</feature>
<feature type="transmembrane region" description="Helical" evidence="1">
    <location>
        <begin position="228"/>
        <end position="251"/>
    </location>
</feature>
<feature type="transmembrane region" description="Helical" evidence="1">
    <location>
        <begin position="197"/>
        <end position="216"/>
    </location>
</feature>